<evidence type="ECO:0000256" key="2">
    <source>
        <dbReference type="ARBA" id="ARBA00043974"/>
    </source>
</evidence>
<dbReference type="AlphaFoldDB" id="A0A9P0DQE0"/>
<dbReference type="InterPro" id="IPR008012">
    <property type="entry name" value="Ump1"/>
</dbReference>
<proteinExistence type="inferred from homology"/>
<protein>
    <recommendedName>
        <fullName evidence="5">Proteasome maturation protein</fullName>
    </recommendedName>
</protein>
<reference evidence="3" key="1">
    <citation type="submission" date="2022-01" db="EMBL/GenBank/DDBJ databases">
        <authorList>
            <person name="King R."/>
        </authorList>
    </citation>
    <scope>NUCLEOTIDE SEQUENCE</scope>
</reference>
<dbReference type="OrthoDB" id="15001at2759"/>
<dbReference type="PANTHER" id="PTHR12828">
    <property type="entry name" value="PROTEASOME MATURATION PROTEIN UMP1"/>
    <property type="match status" value="1"/>
</dbReference>
<dbReference type="Pfam" id="PF05348">
    <property type="entry name" value="UMP1"/>
    <property type="match status" value="1"/>
</dbReference>
<dbReference type="Proteomes" id="UP001153712">
    <property type="component" value="Chromosome 3"/>
</dbReference>
<dbReference type="GO" id="GO:0043248">
    <property type="term" value="P:proteasome assembly"/>
    <property type="evidence" value="ECO:0007669"/>
    <property type="project" value="InterPro"/>
</dbReference>
<evidence type="ECO:0000313" key="4">
    <source>
        <dbReference type="Proteomes" id="UP001153712"/>
    </source>
</evidence>
<dbReference type="EMBL" id="OU900096">
    <property type="protein sequence ID" value="CAH1182651.1"/>
    <property type="molecule type" value="Genomic_DNA"/>
</dbReference>
<dbReference type="GO" id="GO:0005737">
    <property type="term" value="C:cytoplasm"/>
    <property type="evidence" value="ECO:0007669"/>
    <property type="project" value="TreeGrafter"/>
</dbReference>
<dbReference type="GO" id="GO:0005634">
    <property type="term" value="C:nucleus"/>
    <property type="evidence" value="ECO:0007669"/>
    <property type="project" value="TreeGrafter"/>
</dbReference>
<organism evidence="3 4">
    <name type="scientific">Phyllotreta striolata</name>
    <name type="common">Striped flea beetle</name>
    <name type="synonym">Crioceris striolata</name>
    <dbReference type="NCBI Taxonomy" id="444603"/>
    <lineage>
        <taxon>Eukaryota</taxon>
        <taxon>Metazoa</taxon>
        <taxon>Ecdysozoa</taxon>
        <taxon>Arthropoda</taxon>
        <taxon>Hexapoda</taxon>
        <taxon>Insecta</taxon>
        <taxon>Pterygota</taxon>
        <taxon>Neoptera</taxon>
        <taxon>Endopterygota</taxon>
        <taxon>Coleoptera</taxon>
        <taxon>Polyphaga</taxon>
        <taxon>Cucujiformia</taxon>
        <taxon>Chrysomeloidea</taxon>
        <taxon>Chrysomelidae</taxon>
        <taxon>Galerucinae</taxon>
        <taxon>Alticini</taxon>
        <taxon>Phyllotreta</taxon>
    </lineage>
</organism>
<sequence length="140" mass="15561">MSFALPSVKPRTTVPDSFSIQEDSFGGHDLMRHGLSSIKQNTQESHPLASQIKNEENKYKMNMTVLRNIQGIHAPLRIAVEMKAAKKIGRLPFLPSSNIMHDVLTGNDFDIGPKDVFNTSEFMELSGQPHAVMEKSLGIL</sequence>
<keyword evidence="1" id="KW-0143">Chaperone</keyword>
<evidence type="ECO:0000256" key="1">
    <source>
        <dbReference type="ARBA" id="ARBA00023186"/>
    </source>
</evidence>
<gene>
    <name evidence="3" type="ORF">PHYEVI_LOCUS7129</name>
</gene>
<evidence type="ECO:0000313" key="3">
    <source>
        <dbReference type="EMBL" id="CAH1182651.1"/>
    </source>
</evidence>
<name>A0A9P0DQE0_PHYSR</name>
<keyword evidence="4" id="KW-1185">Reference proteome</keyword>
<accession>A0A9P0DQE0</accession>
<dbReference type="PANTHER" id="PTHR12828:SF3">
    <property type="entry name" value="PROTEASOME MATURATION PROTEIN"/>
    <property type="match status" value="1"/>
</dbReference>
<evidence type="ECO:0008006" key="5">
    <source>
        <dbReference type="Google" id="ProtNLM"/>
    </source>
</evidence>
<comment type="similarity">
    <text evidence="2">Belongs to the POMP/UMP1 family.</text>
</comment>